<dbReference type="InterPro" id="IPR001296">
    <property type="entry name" value="Glyco_trans_1"/>
</dbReference>
<organism evidence="2 3">
    <name type="scientific">Candidatus Gottesmanbacteria bacterium RIFCSPLOWO2_01_FULL_43_11b</name>
    <dbReference type="NCBI Taxonomy" id="1798392"/>
    <lineage>
        <taxon>Bacteria</taxon>
        <taxon>Candidatus Gottesmaniibacteriota</taxon>
    </lineage>
</organism>
<gene>
    <name evidence="2" type="ORF">A3A79_04630</name>
</gene>
<dbReference type="CDD" id="cd03801">
    <property type="entry name" value="GT4_PimA-like"/>
    <property type="match status" value="1"/>
</dbReference>
<dbReference type="Pfam" id="PF00534">
    <property type="entry name" value="Glycos_transf_1"/>
    <property type="match status" value="1"/>
</dbReference>
<dbReference type="Proteomes" id="UP000178759">
    <property type="component" value="Unassembled WGS sequence"/>
</dbReference>
<protein>
    <recommendedName>
        <fullName evidence="1">Glycosyl transferase family 1 domain-containing protein</fullName>
    </recommendedName>
</protein>
<comment type="caution">
    <text evidence="2">The sequence shown here is derived from an EMBL/GenBank/DDBJ whole genome shotgun (WGS) entry which is preliminary data.</text>
</comment>
<evidence type="ECO:0000313" key="3">
    <source>
        <dbReference type="Proteomes" id="UP000178759"/>
    </source>
</evidence>
<evidence type="ECO:0000313" key="2">
    <source>
        <dbReference type="EMBL" id="OGG24441.1"/>
    </source>
</evidence>
<accession>A0A1F6AIB8</accession>
<sequence length="345" mass="39143">MRIGFHNPYFNGFGGGERYTLTLASHWSKSHDVVLFWDDDIRKEALKRFDTDLSRVKIVQNIFRGKNLLQKLFNSRQYDLIFFLSDGSVPTTFAKHNILHFQVPFKSVEANLFKLSRFRAIVCNSFFTKVNLDPIVSERATVIYPPVNLEKLRPGKKKKQILSVGRFSTAKKMQILIETFRTGYKAGRLNNWSLFLAGGLLDSDSDFFSSLKTLSSGLPIKFLPNVSYSKLVELYGSSMIYWHATGYGESDPTQAEHFGISTVEAMASGCIPVVFDGGGLPEIVTHKKNGFLWSTTGELLDYTVALESKNVLRTTLQKEAIQTSKKFNEKKFIQSFNELLNKITK</sequence>
<name>A0A1F6AIB8_9BACT</name>
<feature type="domain" description="Glycosyl transferase family 1" evidence="1">
    <location>
        <begin position="150"/>
        <end position="296"/>
    </location>
</feature>
<dbReference type="GO" id="GO:0016020">
    <property type="term" value="C:membrane"/>
    <property type="evidence" value="ECO:0007669"/>
    <property type="project" value="TreeGrafter"/>
</dbReference>
<dbReference type="InterPro" id="IPR038013">
    <property type="entry name" value="ALG11"/>
</dbReference>
<dbReference type="STRING" id="1798392.A3A79_04630"/>
<evidence type="ECO:0000259" key="1">
    <source>
        <dbReference type="Pfam" id="PF00534"/>
    </source>
</evidence>
<dbReference type="PANTHER" id="PTHR45919:SF1">
    <property type="entry name" value="GDP-MAN:MAN(3)GLCNAC(2)-PP-DOL ALPHA-1,2-MANNOSYLTRANSFERASE"/>
    <property type="match status" value="1"/>
</dbReference>
<dbReference type="Gene3D" id="3.40.50.2000">
    <property type="entry name" value="Glycogen Phosphorylase B"/>
    <property type="match status" value="1"/>
</dbReference>
<dbReference type="GO" id="GO:0006487">
    <property type="term" value="P:protein N-linked glycosylation"/>
    <property type="evidence" value="ECO:0007669"/>
    <property type="project" value="TreeGrafter"/>
</dbReference>
<dbReference type="SUPFAM" id="SSF53756">
    <property type="entry name" value="UDP-Glycosyltransferase/glycogen phosphorylase"/>
    <property type="match status" value="1"/>
</dbReference>
<dbReference type="EMBL" id="MFJV01000001">
    <property type="protein sequence ID" value="OGG24441.1"/>
    <property type="molecule type" value="Genomic_DNA"/>
</dbReference>
<dbReference type="GO" id="GO:0004377">
    <property type="term" value="F:GDP-Man:Man(3)GlcNAc(2)-PP-Dol alpha-1,2-mannosyltransferase activity"/>
    <property type="evidence" value="ECO:0007669"/>
    <property type="project" value="InterPro"/>
</dbReference>
<dbReference type="AlphaFoldDB" id="A0A1F6AIB8"/>
<proteinExistence type="predicted"/>
<dbReference type="PANTHER" id="PTHR45919">
    <property type="entry name" value="GDP-MAN:MAN(3)GLCNAC(2)-PP-DOL ALPHA-1,2-MANNOSYLTRANSFERASE"/>
    <property type="match status" value="1"/>
</dbReference>
<reference evidence="2 3" key="1">
    <citation type="journal article" date="2016" name="Nat. Commun.">
        <title>Thousands of microbial genomes shed light on interconnected biogeochemical processes in an aquifer system.</title>
        <authorList>
            <person name="Anantharaman K."/>
            <person name="Brown C.T."/>
            <person name="Hug L.A."/>
            <person name="Sharon I."/>
            <person name="Castelle C.J."/>
            <person name="Probst A.J."/>
            <person name="Thomas B.C."/>
            <person name="Singh A."/>
            <person name="Wilkins M.J."/>
            <person name="Karaoz U."/>
            <person name="Brodie E.L."/>
            <person name="Williams K.H."/>
            <person name="Hubbard S.S."/>
            <person name="Banfield J.F."/>
        </authorList>
    </citation>
    <scope>NUCLEOTIDE SEQUENCE [LARGE SCALE GENOMIC DNA]</scope>
</reference>